<feature type="compositionally biased region" description="Low complexity" evidence="1">
    <location>
        <begin position="15"/>
        <end position="25"/>
    </location>
</feature>
<dbReference type="InterPro" id="IPR051705">
    <property type="entry name" value="Gsp_Synthetase/Amidase"/>
</dbReference>
<feature type="compositionally biased region" description="Polar residues" evidence="1">
    <location>
        <begin position="144"/>
        <end position="161"/>
    </location>
</feature>
<dbReference type="OrthoDB" id="9798982at2"/>
<dbReference type="PANTHER" id="PTHR30094:SF0">
    <property type="entry name" value="BIFUNCTIONAL GLUTATHIONYLSPERMIDINE SYNTHETASE_AMIDASE-RELATED"/>
    <property type="match status" value="1"/>
</dbReference>
<dbReference type="EMBL" id="PYSV01000006">
    <property type="protein sequence ID" value="PTA68340.1"/>
    <property type="molecule type" value="Genomic_DNA"/>
</dbReference>
<evidence type="ECO:0000313" key="4">
    <source>
        <dbReference type="Proteomes" id="UP000240317"/>
    </source>
</evidence>
<keyword evidence="4" id="KW-1185">Reference proteome</keyword>
<dbReference type="PANTHER" id="PTHR30094">
    <property type="entry name" value="BIFUNCTIONAL GLUTATHIONYLSPERMIDINE SYNTHETASE/AMIDASE-RELATED"/>
    <property type="match status" value="1"/>
</dbReference>
<dbReference type="InterPro" id="IPR038765">
    <property type="entry name" value="Papain-like_cys_pep_sf"/>
</dbReference>
<dbReference type="Gene3D" id="3.90.1720.10">
    <property type="entry name" value="endopeptidase domain like (from Nostoc punctiforme)"/>
    <property type="match status" value="1"/>
</dbReference>
<evidence type="ECO:0000256" key="1">
    <source>
        <dbReference type="SAM" id="MobiDB-lite"/>
    </source>
</evidence>
<dbReference type="Gene3D" id="1.10.530.10">
    <property type="match status" value="1"/>
</dbReference>
<organism evidence="3 4">
    <name type="scientific">Deinococcus arcticus</name>
    <dbReference type="NCBI Taxonomy" id="2136176"/>
    <lineage>
        <taxon>Bacteria</taxon>
        <taxon>Thermotogati</taxon>
        <taxon>Deinococcota</taxon>
        <taxon>Deinococci</taxon>
        <taxon>Deinococcales</taxon>
        <taxon>Deinococcaceae</taxon>
        <taxon>Deinococcus</taxon>
    </lineage>
</organism>
<reference evidence="3 4" key="1">
    <citation type="submission" date="2018-03" db="EMBL/GenBank/DDBJ databases">
        <title>Draft genome of Deinococcus sp. OD32.</title>
        <authorList>
            <person name="Wang X.-P."/>
            <person name="Du Z.-J."/>
        </authorList>
    </citation>
    <scope>NUCLEOTIDE SEQUENCE [LARGE SCALE GENOMIC DNA]</scope>
    <source>
        <strain evidence="3 4">OD32</strain>
    </source>
</reference>
<feature type="region of interest" description="Disordered" evidence="1">
    <location>
        <begin position="1"/>
        <end position="31"/>
    </location>
</feature>
<evidence type="ECO:0000313" key="3">
    <source>
        <dbReference type="EMBL" id="PTA68340.1"/>
    </source>
</evidence>
<dbReference type="Proteomes" id="UP000240317">
    <property type="component" value="Unassembled WGS sequence"/>
</dbReference>
<comment type="caution">
    <text evidence="3">The sequence shown here is derived from an EMBL/GenBank/DDBJ whole genome shotgun (WGS) entry which is preliminary data.</text>
</comment>
<name>A0A2T3W8W2_9DEIO</name>
<dbReference type="PROSITE" id="PS50911">
    <property type="entry name" value="CHAP"/>
    <property type="match status" value="1"/>
</dbReference>
<dbReference type="SUPFAM" id="SSF54001">
    <property type="entry name" value="Cysteine proteinases"/>
    <property type="match status" value="1"/>
</dbReference>
<dbReference type="SUPFAM" id="SSF53955">
    <property type="entry name" value="Lysozyme-like"/>
    <property type="match status" value="1"/>
</dbReference>
<proteinExistence type="predicted"/>
<dbReference type="AlphaFoldDB" id="A0A2T3W8W2"/>
<dbReference type="InterPro" id="IPR023346">
    <property type="entry name" value="Lysozyme-like_dom_sf"/>
</dbReference>
<accession>A0A2T3W8W2</accession>
<feature type="region of interest" description="Disordered" evidence="1">
    <location>
        <begin position="141"/>
        <end position="164"/>
    </location>
</feature>
<protein>
    <recommendedName>
        <fullName evidence="2">Peptidase C51 domain-containing protein</fullName>
    </recommendedName>
</protein>
<feature type="domain" description="Peptidase C51" evidence="2">
    <location>
        <begin position="455"/>
        <end position="602"/>
    </location>
</feature>
<evidence type="ECO:0000259" key="2">
    <source>
        <dbReference type="PROSITE" id="PS50911"/>
    </source>
</evidence>
<gene>
    <name evidence="3" type="ORF">C8263_07815</name>
</gene>
<dbReference type="GO" id="GO:0016874">
    <property type="term" value="F:ligase activity"/>
    <property type="evidence" value="ECO:0007669"/>
    <property type="project" value="TreeGrafter"/>
</dbReference>
<dbReference type="InterPro" id="IPR007921">
    <property type="entry name" value="CHAP_dom"/>
</dbReference>
<dbReference type="RefSeq" id="WP_107137568.1">
    <property type="nucleotide sequence ID" value="NZ_PYSV01000006.1"/>
</dbReference>
<sequence>MFAPEQRLTNEGGRAAPKPQQPAAPLGLKKAPKQWERTFVGKAKDVKFQLRIIRDESGRLIGRYMATPGSNAGWHVEGVIREDNSFILKGTDNNAEFEGKFSPDGKKISTSFSNKTSSGEFKVESMHMGFAFVPVRMAVPKPAEQQSASPSNSSPEQNAENEVTPGELQAAIRAAQETAKTLGKSFTSSSKVHVEAILRHCKKAGITDLNQVAYILATGIWESNGFTALREKYDSGWDPEDYFEQKYGCNPTKTLKSDNRRLADGISAQTILAKRRERNIMELGNTKPGDGYKYRGRGYVHLTGKAGYTRAQKEIVEPSGYKIDGKIPNIVENPDLAASDRDLAGMIIAKGMMMGLFTKKRLSSYVTGANVDFTGARRVVNGTDSASLIASGAARASQLLESNSDGQGEGIEELTTEERDAVRNIPKGGYTQEELQGIIKGVEIGSFKGISAYYNGPIEKQTWANSFGAGGLYYGWKWQCVEFVRRFTHLNSGVYLYEKGHAGTWFKNHVQDGQKGHSGHPQYRNYDAKTNLRTGSRTKPEVGDVIVIGTSTYGHVAIVAEVNDENIVIVQQNVETKFTESIPMSNKNGKWILGSQVLCWIRPK</sequence>
<dbReference type="Pfam" id="PF05257">
    <property type="entry name" value="CHAP"/>
    <property type="match status" value="1"/>
</dbReference>